<proteinExistence type="predicted"/>
<dbReference type="SMART" id="SM01100">
    <property type="entry name" value="CRAL_TRIO_N"/>
    <property type="match status" value="1"/>
</dbReference>
<evidence type="ECO:0000313" key="5">
    <source>
        <dbReference type="EMBL" id="CAB3374888.1"/>
    </source>
</evidence>
<dbReference type="PROSITE" id="PS50904">
    <property type="entry name" value="PRELI_MSF1"/>
    <property type="match status" value="1"/>
</dbReference>
<feature type="domain" description="CRAL-TRIO" evidence="2">
    <location>
        <begin position="331"/>
        <end position="507"/>
    </location>
</feature>
<dbReference type="GO" id="GO:0005737">
    <property type="term" value="C:cytoplasm"/>
    <property type="evidence" value="ECO:0007669"/>
    <property type="project" value="TreeGrafter"/>
</dbReference>
<dbReference type="Pfam" id="PF00650">
    <property type="entry name" value="CRAL_TRIO"/>
    <property type="match status" value="1"/>
</dbReference>
<dbReference type="PROSITE" id="PS50866">
    <property type="entry name" value="GOLD"/>
    <property type="match status" value="1"/>
</dbReference>
<feature type="region of interest" description="Disordered" evidence="1">
    <location>
        <begin position="670"/>
        <end position="693"/>
    </location>
</feature>
<dbReference type="Proteomes" id="UP000494165">
    <property type="component" value="Unassembled WGS sequence"/>
</dbReference>
<protein>
    <recommendedName>
        <fullName evidence="7">CRAL-TRIO domain-containing protein</fullName>
    </recommendedName>
</protein>
<keyword evidence="6" id="KW-1185">Reference proteome</keyword>
<dbReference type="PANTHER" id="PTHR23324:SF66">
    <property type="entry name" value="PROTEIN REAL-TIME"/>
    <property type="match status" value="1"/>
</dbReference>
<dbReference type="CDD" id="cd00170">
    <property type="entry name" value="SEC14"/>
    <property type="match status" value="1"/>
</dbReference>
<feature type="compositionally biased region" description="Low complexity" evidence="1">
    <location>
        <begin position="671"/>
        <end position="693"/>
    </location>
</feature>
<organism evidence="5 6">
    <name type="scientific">Cloeon dipterum</name>
    <dbReference type="NCBI Taxonomy" id="197152"/>
    <lineage>
        <taxon>Eukaryota</taxon>
        <taxon>Metazoa</taxon>
        <taxon>Ecdysozoa</taxon>
        <taxon>Arthropoda</taxon>
        <taxon>Hexapoda</taxon>
        <taxon>Insecta</taxon>
        <taxon>Pterygota</taxon>
        <taxon>Palaeoptera</taxon>
        <taxon>Ephemeroptera</taxon>
        <taxon>Pisciforma</taxon>
        <taxon>Baetidae</taxon>
        <taxon>Cloeon</taxon>
    </lineage>
</organism>
<dbReference type="InterPro" id="IPR036865">
    <property type="entry name" value="CRAL-TRIO_dom_sf"/>
</dbReference>
<dbReference type="Pfam" id="PF04707">
    <property type="entry name" value="PRELI"/>
    <property type="match status" value="1"/>
</dbReference>
<dbReference type="Pfam" id="PF03765">
    <property type="entry name" value="CRAL_TRIO_N"/>
    <property type="match status" value="1"/>
</dbReference>
<evidence type="ECO:0000259" key="4">
    <source>
        <dbReference type="PROSITE" id="PS50904"/>
    </source>
</evidence>
<dbReference type="AlphaFoldDB" id="A0A8S1CVR4"/>
<dbReference type="PANTHER" id="PTHR23324">
    <property type="entry name" value="SEC14 RELATED PROTEIN"/>
    <property type="match status" value="1"/>
</dbReference>
<sequence length="693" mass="79125">MVQKYHSPLRVYKYPFELVMAAYERRFPSCPLIPIFVSCEIVRDETSSDGSETVIERRCKLNVDVPYLLKKIIGVDFVYFIQRNTLNRRKRRLLIEAWNETFSNRVEIFETCEYFVHPESNDWTCFEQVANFEIKSFLGFENAIEKVAIKQYSASISKGKEIIEHFIKELAKEGVTEIPIWQEDVCSTKSEAGSDEDNEKSRNEEMQSPNAEEVQVMLAEELTLGASASDLLRRHSVSQSLGSGDHKSFQLDHDYIQMYLGKLTMMQESKLVQLRECMAELQKGKALPDSTLLRFLRSREFNLEKARESLCQSLQWRKKYQVDKILSEYTCPEVVTTYFPGGWHHTDSEGRPLYVLRLGQMDVKGLVKTIGEDGLLTLTLHVCEEGLQLLDEATRREGRPISNWSLLIDLEGLNMRHLWRPGIKALLRVIEIVEANYPETMGRVFTVRAPRVFPILWTLVSPFIDVNTRSKFLFYGGNDYQAEGGLMAHISQEILPDFLGGTCSSRIVEGELVPKSLYLTDDAEWERPLKEDSIYHCVSLTKGQVHEVILLSEDAGSVITWDFDVMKHDISFRVIFTQSRIEEESITSGTSILERLSTGGEEYEFVESQLVCHDGESVQGSHVTAHAGCYILQWKFHVAPHKSSSQGTSESQKAHIMYYTEHLSSEHYRGSLSSLQSSNSQQTAPSTSSTASR</sequence>
<evidence type="ECO:0000313" key="6">
    <source>
        <dbReference type="Proteomes" id="UP000494165"/>
    </source>
</evidence>
<dbReference type="Gene3D" id="2.60.120.680">
    <property type="entry name" value="GOLD domain"/>
    <property type="match status" value="1"/>
</dbReference>
<dbReference type="SMART" id="SM00516">
    <property type="entry name" value="SEC14"/>
    <property type="match status" value="1"/>
</dbReference>
<reference evidence="5 6" key="1">
    <citation type="submission" date="2020-04" db="EMBL/GenBank/DDBJ databases">
        <authorList>
            <person name="Alioto T."/>
            <person name="Alioto T."/>
            <person name="Gomez Garrido J."/>
        </authorList>
    </citation>
    <scope>NUCLEOTIDE SEQUENCE [LARGE SCALE GENOMIC DNA]</scope>
</reference>
<dbReference type="InterPro" id="IPR009038">
    <property type="entry name" value="GOLD_dom"/>
</dbReference>
<dbReference type="PROSITE" id="PS50191">
    <property type="entry name" value="CRAL_TRIO"/>
    <property type="match status" value="1"/>
</dbReference>
<evidence type="ECO:0000256" key="1">
    <source>
        <dbReference type="SAM" id="MobiDB-lite"/>
    </source>
</evidence>
<name>A0A8S1CVR4_9INSE</name>
<dbReference type="SUPFAM" id="SSF52087">
    <property type="entry name" value="CRAL/TRIO domain"/>
    <property type="match status" value="1"/>
</dbReference>
<feature type="domain" description="PRELI/MSF1" evidence="4">
    <location>
        <begin position="3"/>
        <end position="175"/>
    </location>
</feature>
<dbReference type="InterPro" id="IPR011074">
    <property type="entry name" value="CRAL/TRIO_N_dom"/>
</dbReference>
<evidence type="ECO:0000259" key="3">
    <source>
        <dbReference type="PROSITE" id="PS50866"/>
    </source>
</evidence>
<dbReference type="Gene3D" id="3.40.525.10">
    <property type="entry name" value="CRAL-TRIO lipid binding domain"/>
    <property type="match status" value="1"/>
</dbReference>
<dbReference type="OrthoDB" id="30289at2759"/>
<dbReference type="SUPFAM" id="SSF46938">
    <property type="entry name" value="CRAL/TRIO N-terminal domain"/>
    <property type="match status" value="1"/>
</dbReference>
<evidence type="ECO:0008006" key="7">
    <source>
        <dbReference type="Google" id="ProtNLM"/>
    </source>
</evidence>
<dbReference type="SUPFAM" id="SSF101576">
    <property type="entry name" value="Supernatant protein factor (SPF), C-terminal domain"/>
    <property type="match status" value="1"/>
</dbReference>
<comment type="caution">
    <text evidence="5">The sequence shown here is derived from an EMBL/GenBank/DDBJ whole genome shotgun (WGS) entry which is preliminary data.</text>
</comment>
<accession>A0A8S1CVR4</accession>
<dbReference type="InterPro" id="IPR036273">
    <property type="entry name" value="CRAL/TRIO_N_dom_sf"/>
</dbReference>
<dbReference type="EMBL" id="CADEPI010000105">
    <property type="protein sequence ID" value="CAB3374888.1"/>
    <property type="molecule type" value="Genomic_DNA"/>
</dbReference>
<dbReference type="InterPro" id="IPR006797">
    <property type="entry name" value="PRELI/MSF1_dom"/>
</dbReference>
<feature type="domain" description="GOLD" evidence="3">
    <location>
        <begin position="531"/>
        <end position="662"/>
    </location>
</feature>
<feature type="region of interest" description="Disordered" evidence="1">
    <location>
        <begin position="188"/>
        <end position="211"/>
    </location>
</feature>
<evidence type="ECO:0000259" key="2">
    <source>
        <dbReference type="PROSITE" id="PS50191"/>
    </source>
</evidence>
<gene>
    <name evidence="5" type="ORF">CLODIP_2_CD15107</name>
</gene>
<dbReference type="InterPro" id="IPR051064">
    <property type="entry name" value="SEC14/CRAL-TRIO_domain"/>
</dbReference>
<dbReference type="InterPro" id="IPR001251">
    <property type="entry name" value="CRAL-TRIO_dom"/>
</dbReference>
<dbReference type="InterPro" id="IPR036598">
    <property type="entry name" value="GOLD_dom_sf"/>
</dbReference>